<protein>
    <submittedName>
        <fullName evidence="1">Uncharacterized protein</fullName>
    </submittedName>
</protein>
<dbReference type="EMBL" id="LIST01000001">
    <property type="protein sequence ID" value="KOX97361.1"/>
    <property type="molecule type" value="Genomic_DNA"/>
</dbReference>
<comment type="caution">
    <text evidence="1">The sequence shown here is derived from an EMBL/GenBank/DDBJ whole genome shotgun (WGS) entry which is preliminary data.</text>
</comment>
<dbReference type="RefSeq" id="WP_053770065.1">
    <property type="nucleotide sequence ID" value="NZ_LIST01000001.1"/>
</dbReference>
<sequence length="164" mass="17680">MVPELSTDRRKLLESLGGVGLVGLAGCTDLRGDSTESDNDPTVIDTIEIANGQDVARTFEIVLRSAESVRYWDSFEVDASQRGDGNLAIVEGPFGNGEERLWLDVKAGYPDDGPDSSEDETVLTQPLGEEYGGCIYVVVYARIAGGISVFVDPAGRFVSRETRC</sequence>
<dbReference type="Proteomes" id="UP000037747">
    <property type="component" value="Unassembled WGS sequence"/>
</dbReference>
<reference evidence="1 2" key="1">
    <citation type="submission" date="2015-08" db="EMBL/GenBank/DDBJ databases">
        <title>Genomes of Isolates from Cabo Rojo, PR.</title>
        <authorList>
            <person name="Sanchez-Nieves R.L."/>
            <person name="Montalvo-Rodriguez R."/>
        </authorList>
    </citation>
    <scope>NUCLEOTIDE SEQUENCE [LARGE SCALE GENOMIC DNA]</scope>
    <source>
        <strain evidence="1 2">5</strain>
    </source>
</reference>
<dbReference type="OrthoDB" id="324494at2157"/>
<dbReference type="AlphaFoldDB" id="A0A0M9ATT3"/>
<accession>A0A0M9ATT3</accession>
<keyword evidence="2" id="KW-1185">Reference proteome</keyword>
<dbReference type="PATRIC" id="fig|1705389.3.peg.266"/>
<evidence type="ECO:0000313" key="1">
    <source>
        <dbReference type="EMBL" id="KOX97361.1"/>
    </source>
</evidence>
<name>A0A0M9ATT3_9EURY</name>
<organism evidence="1 2">
    <name type="scientific">Halorubrum tropicale</name>
    <dbReference type="NCBI Taxonomy" id="1765655"/>
    <lineage>
        <taxon>Archaea</taxon>
        <taxon>Methanobacteriati</taxon>
        <taxon>Methanobacteriota</taxon>
        <taxon>Stenosarchaea group</taxon>
        <taxon>Halobacteria</taxon>
        <taxon>Halobacteriales</taxon>
        <taxon>Haloferacaceae</taxon>
        <taxon>Halorubrum</taxon>
    </lineage>
</organism>
<proteinExistence type="predicted"/>
<evidence type="ECO:0000313" key="2">
    <source>
        <dbReference type="Proteomes" id="UP000037747"/>
    </source>
</evidence>
<gene>
    <name evidence="1" type="ORF">AMR74_00145</name>
</gene>